<keyword evidence="1" id="KW-1185">Reference proteome</keyword>
<organism evidence="1 2">
    <name type="scientific">Nicotiana tabacum</name>
    <name type="common">Common tobacco</name>
    <dbReference type="NCBI Taxonomy" id="4097"/>
    <lineage>
        <taxon>Eukaryota</taxon>
        <taxon>Viridiplantae</taxon>
        <taxon>Streptophyta</taxon>
        <taxon>Embryophyta</taxon>
        <taxon>Tracheophyta</taxon>
        <taxon>Spermatophyta</taxon>
        <taxon>Magnoliopsida</taxon>
        <taxon>eudicotyledons</taxon>
        <taxon>Gunneridae</taxon>
        <taxon>Pentapetalae</taxon>
        <taxon>asterids</taxon>
        <taxon>lamiids</taxon>
        <taxon>Solanales</taxon>
        <taxon>Solanaceae</taxon>
        <taxon>Nicotianoideae</taxon>
        <taxon>Nicotianeae</taxon>
        <taxon>Nicotiana</taxon>
    </lineage>
</organism>
<reference evidence="1" key="1">
    <citation type="journal article" date="2014" name="Nat. Commun.">
        <title>The tobacco genome sequence and its comparison with those of tomato and potato.</title>
        <authorList>
            <person name="Sierro N."/>
            <person name="Battey J.N."/>
            <person name="Ouadi S."/>
            <person name="Bakaher N."/>
            <person name="Bovet L."/>
            <person name="Willig A."/>
            <person name="Goepfert S."/>
            <person name="Peitsch M.C."/>
            <person name="Ivanov N.V."/>
        </authorList>
    </citation>
    <scope>NUCLEOTIDE SEQUENCE [LARGE SCALE GENOMIC DNA]</scope>
</reference>
<protein>
    <submittedName>
        <fullName evidence="2">E3 ubiquitin-protein ligase RZFP34-like</fullName>
    </submittedName>
</protein>
<accession>A0AC58U4I1</accession>
<sequence>MLKCRTGGNNNFFHCNRCDCCYSNMMKESHICVERAMHHNCPVCFETSAKFEEKRNLEGCVDTYGRNVSKQDGLDSLQ</sequence>
<proteinExistence type="predicted"/>
<gene>
    <name evidence="2" type="primary">LOC107826450</name>
</gene>
<evidence type="ECO:0000313" key="1">
    <source>
        <dbReference type="Proteomes" id="UP000790787"/>
    </source>
</evidence>
<evidence type="ECO:0000313" key="2">
    <source>
        <dbReference type="RefSeq" id="XP_075104383.1"/>
    </source>
</evidence>
<name>A0AC58U4I1_TOBAC</name>
<dbReference type="Proteomes" id="UP000790787">
    <property type="component" value="Chromosome 24"/>
</dbReference>
<dbReference type="RefSeq" id="XP_075104383.1">
    <property type="nucleotide sequence ID" value="XM_075248282.1"/>
</dbReference>
<reference evidence="2" key="2">
    <citation type="submission" date="2025-08" db="UniProtKB">
        <authorList>
            <consortium name="RefSeq"/>
        </authorList>
    </citation>
    <scope>IDENTIFICATION</scope>
    <source>
        <tissue evidence="2">Leaf</tissue>
    </source>
</reference>